<evidence type="ECO:0000256" key="2">
    <source>
        <dbReference type="ARBA" id="ARBA00022694"/>
    </source>
</evidence>
<feature type="active site" description="Nucleophile" evidence="4 5">
    <location>
        <position position="51"/>
    </location>
</feature>
<dbReference type="SUPFAM" id="SSF55120">
    <property type="entry name" value="Pseudouridine synthase"/>
    <property type="match status" value="1"/>
</dbReference>
<evidence type="ECO:0000256" key="5">
    <source>
        <dbReference type="PIRSR" id="PIRSR001430-1"/>
    </source>
</evidence>
<dbReference type="PANTHER" id="PTHR11142">
    <property type="entry name" value="PSEUDOURIDYLATE SYNTHASE"/>
    <property type="match status" value="1"/>
</dbReference>
<dbReference type="EMBL" id="FNBD01000002">
    <property type="protein sequence ID" value="SDE59732.1"/>
    <property type="molecule type" value="Genomic_DNA"/>
</dbReference>
<protein>
    <recommendedName>
        <fullName evidence="4">tRNA pseudouridine synthase A</fullName>
        <ecNumber evidence="4">5.4.99.12</ecNumber>
    </recommendedName>
    <alternativeName>
        <fullName evidence="4">tRNA pseudouridine(38-40) synthase</fullName>
    </alternativeName>
    <alternativeName>
        <fullName evidence="4">tRNA pseudouridylate synthase I</fullName>
    </alternativeName>
    <alternativeName>
        <fullName evidence="4">tRNA-uridine isomerase I</fullName>
    </alternativeName>
</protein>
<sequence>MRYFIRFSYFGKQYHGWQKQPNAITVQGVLEDALSKLLSQEIILMGAGRTDAGVHAKELYAHFDFGEIPQKDNFVFRLNSFLPKDIAVQDVFLVPEEAHARFNAVSRTYEYWIVQDKNPFLIHHAHFIKYPLDVKKMNEAALLLLEHTDFECFSKSNTEVNTFNCDITHAAWRLDGGVLIFTITADRFLRNMVRAVVGTLLDVGLGKINISNVKAILKSKDRSNAGASAPAKGLYLTSVLYPENIVKIHG</sequence>
<dbReference type="NCBIfam" id="TIGR00071">
    <property type="entry name" value="hisT_truA"/>
    <property type="match status" value="1"/>
</dbReference>
<keyword evidence="10" id="KW-1185">Reference proteome</keyword>
<dbReference type="Proteomes" id="UP000182114">
    <property type="component" value="Unassembled WGS sequence"/>
</dbReference>
<evidence type="ECO:0000256" key="1">
    <source>
        <dbReference type="ARBA" id="ARBA00009375"/>
    </source>
</evidence>
<dbReference type="Pfam" id="PF01416">
    <property type="entry name" value="PseudoU_synth_1"/>
    <property type="match status" value="2"/>
</dbReference>
<dbReference type="AlphaFoldDB" id="A0A1G7E7R4"/>
<evidence type="ECO:0000313" key="9">
    <source>
        <dbReference type="EMBL" id="SDE59732.1"/>
    </source>
</evidence>
<keyword evidence="2 4" id="KW-0819">tRNA processing</keyword>
<evidence type="ECO:0000256" key="3">
    <source>
        <dbReference type="ARBA" id="ARBA00023235"/>
    </source>
</evidence>
<proteinExistence type="inferred from homology"/>
<dbReference type="RefSeq" id="WP_025614124.1">
    <property type="nucleotide sequence ID" value="NZ_CBDUFQ010000084.1"/>
</dbReference>
<dbReference type="InterPro" id="IPR020094">
    <property type="entry name" value="TruA/RsuA/RluB/E/F_N"/>
</dbReference>
<dbReference type="eggNOG" id="COG0101">
    <property type="taxonomic scope" value="Bacteria"/>
</dbReference>
<dbReference type="Gene3D" id="3.30.70.580">
    <property type="entry name" value="Pseudouridine synthase I, catalytic domain, N-terminal subdomain"/>
    <property type="match status" value="1"/>
</dbReference>
<dbReference type="PANTHER" id="PTHR11142:SF0">
    <property type="entry name" value="TRNA PSEUDOURIDINE SYNTHASE-LIKE 1"/>
    <property type="match status" value="1"/>
</dbReference>
<dbReference type="InterPro" id="IPR020097">
    <property type="entry name" value="PsdUridine_synth_TruA_a/b_dom"/>
</dbReference>
<dbReference type="PIRSF" id="PIRSF001430">
    <property type="entry name" value="tRNA_psdUrid_synth"/>
    <property type="match status" value="1"/>
</dbReference>
<keyword evidence="3 4" id="KW-0413">Isomerase</keyword>
<dbReference type="InterPro" id="IPR001406">
    <property type="entry name" value="PsdUridine_synth_TruA"/>
</dbReference>
<evidence type="ECO:0000256" key="7">
    <source>
        <dbReference type="RuleBase" id="RU003792"/>
    </source>
</evidence>
<organism evidence="9 10">
    <name type="scientific">Cellulophaga baltica</name>
    <dbReference type="NCBI Taxonomy" id="76594"/>
    <lineage>
        <taxon>Bacteria</taxon>
        <taxon>Pseudomonadati</taxon>
        <taxon>Bacteroidota</taxon>
        <taxon>Flavobacteriia</taxon>
        <taxon>Flavobacteriales</taxon>
        <taxon>Flavobacteriaceae</taxon>
        <taxon>Cellulophaga</taxon>
    </lineage>
</organism>
<dbReference type="FunFam" id="3.30.70.580:FF:000001">
    <property type="entry name" value="tRNA pseudouridine synthase A"/>
    <property type="match status" value="1"/>
</dbReference>
<dbReference type="CDD" id="cd02570">
    <property type="entry name" value="PseudoU_synth_EcTruA"/>
    <property type="match status" value="1"/>
</dbReference>
<gene>
    <name evidence="4" type="primary">truA</name>
    <name evidence="9" type="ORF">SAMN04487992_102146</name>
</gene>
<dbReference type="Gene3D" id="3.30.70.660">
    <property type="entry name" value="Pseudouridine synthase I, catalytic domain, C-terminal subdomain"/>
    <property type="match status" value="1"/>
</dbReference>
<comment type="function">
    <text evidence="4">Formation of pseudouridine at positions 38, 39 and 40 in the anticodon stem and loop of transfer RNAs.</text>
</comment>
<dbReference type="HAMAP" id="MF_00171">
    <property type="entry name" value="TruA"/>
    <property type="match status" value="1"/>
</dbReference>
<comment type="catalytic activity">
    <reaction evidence="4 7">
        <text>uridine(38/39/40) in tRNA = pseudouridine(38/39/40) in tRNA</text>
        <dbReference type="Rhea" id="RHEA:22376"/>
        <dbReference type="Rhea" id="RHEA-COMP:10085"/>
        <dbReference type="Rhea" id="RHEA-COMP:10087"/>
        <dbReference type="ChEBI" id="CHEBI:65314"/>
        <dbReference type="ChEBI" id="CHEBI:65315"/>
        <dbReference type="EC" id="5.4.99.12"/>
    </reaction>
</comment>
<dbReference type="EC" id="5.4.99.12" evidence="4"/>
<comment type="caution">
    <text evidence="4">Lacks conserved residue(s) required for the propagation of feature annotation.</text>
</comment>
<evidence type="ECO:0000256" key="4">
    <source>
        <dbReference type="HAMAP-Rule" id="MF_00171"/>
    </source>
</evidence>
<comment type="similarity">
    <text evidence="1 4 7">Belongs to the tRNA pseudouridine synthase TruA family.</text>
</comment>
<dbReference type="GO" id="GO:0003723">
    <property type="term" value="F:RNA binding"/>
    <property type="evidence" value="ECO:0007669"/>
    <property type="project" value="InterPro"/>
</dbReference>
<dbReference type="GO" id="GO:0031119">
    <property type="term" value="P:tRNA pseudouridine synthesis"/>
    <property type="evidence" value="ECO:0007669"/>
    <property type="project" value="UniProtKB-UniRule"/>
</dbReference>
<accession>A0A1G7E7R4</accession>
<evidence type="ECO:0000256" key="6">
    <source>
        <dbReference type="PIRSR" id="PIRSR001430-2"/>
    </source>
</evidence>
<dbReference type="GO" id="GO:0160147">
    <property type="term" value="F:tRNA pseudouridine(38-40) synthase activity"/>
    <property type="evidence" value="ECO:0007669"/>
    <property type="project" value="UniProtKB-EC"/>
</dbReference>
<dbReference type="InterPro" id="IPR020095">
    <property type="entry name" value="PsdUridine_synth_TruA_C"/>
</dbReference>
<evidence type="ECO:0000313" key="10">
    <source>
        <dbReference type="Proteomes" id="UP000182114"/>
    </source>
</evidence>
<feature type="domain" description="Pseudouridine synthase I TruA alpha/beta" evidence="8">
    <location>
        <begin position="8"/>
        <end position="103"/>
    </location>
</feature>
<evidence type="ECO:0000259" key="8">
    <source>
        <dbReference type="Pfam" id="PF01416"/>
    </source>
</evidence>
<feature type="binding site" evidence="4 6">
    <location>
        <position position="109"/>
    </location>
    <ligand>
        <name>substrate</name>
    </ligand>
</feature>
<dbReference type="InterPro" id="IPR020103">
    <property type="entry name" value="PsdUridine_synth_cat_dom_sf"/>
</dbReference>
<comment type="subunit">
    <text evidence="4">Homodimer.</text>
</comment>
<name>A0A1G7E7R4_9FLAO</name>
<reference evidence="10" key="1">
    <citation type="submission" date="2016-10" db="EMBL/GenBank/DDBJ databases">
        <authorList>
            <person name="Varghese N."/>
            <person name="Submissions S."/>
        </authorList>
    </citation>
    <scope>NUCLEOTIDE SEQUENCE [LARGE SCALE GENOMIC DNA]</scope>
    <source>
        <strain evidence="10">DSM 24729</strain>
    </source>
</reference>
<feature type="domain" description="Pseudouridine synthase I TruA alpha/beta" evidence="8">
    <location>
        <begin position="147"/>
        <end position="242"/>
    </location>
</feature>